<dbReference type="Gene3D" id="3.30.450.40">
    <property type="match status" value="1"/>
</dbReference>
<dbReference type="EMBL" id="PVXQ01000020">
    <property type="protein sequence ID" value="PRR82076.1"/>
    <property type="molecule type" value="Genomic_DNA"/>
</dbReference>
<keyword evidence="5" id="KW-1185">Reference proteome</keyword>
<dbReference type="EC" id="2.7.7.65" evidence="4"/>
<proteinExistence type="predicted"/>
<dbReference type="Gene3D" id="1.10.510.10">
    <property type="entry name" value="Transferase(Phosphotransferase) domain 1"/>
    <property type="match status" value="1"/>
</dbReference>
<dbReference type="InterPro" id="IPR000160">
    <property type="entry name" value="GGDEF_dom"/>
</dbReference>
<dbReference type="InterPro" id="IPR041664">
    <property type="entry name" value="AAA_16"/>
</dbReference>
<dbReference type="GO" id="GO:0016020">
    <property type="term" value="C:membrane"/>
    <property type="evidence" value="ECO:0007669"/>
    <property type="project" value="UniProtKB-SubCell"/>
</dbReference>
<dbReference type="SUPFAM" id="SSF52540">
    <property type="entry name" value="P-loop containing nucleoside triphosphate hydrolases"/>
    <property type="match status" value="1"/>
</dbReference>
<dbReference type="PROSITE" id="PS50011">
    <property type="entry name" value="PROTEIN_KINASE_DOM"/>
    <property type="match status" value="1"/>
</dbReference>
<comment type="caution">
    <text evidence="4">The sequence shown here is derived from an EMBL/GenBank/DDBJ whole genome shotgun (WGS) entry which is preliminary data.</text>
</comment>
<dbReference type="Proteomes" id="UP000239471">
    <property type="component" value="Unassembled WGS sequence"/>
</dbReference>
<dbReference type="Pfam" id="PF13191">
    <property type="entry name" value="AAA_16"/>
    <property type="match status" value="1"/>
</dbReference>
<dbReference type="PROSITE" id="PS50887">
    <property type="entry name" value="GGDEF"/>
    <property type="match status" value="1"/>
</dbReference>
<dbReference type="InterPro" id="IPR029016">
    <property type="entry name" value="GAF-like_dom_sf"/>
</dbReference>
<name>A0A2T0BDV8_9CLOT</name>
<sequence>MLNIWGYKIVECINEGKNNVIYRAIRNSDNIPIIIKKPVSDYPNLSVISTLKHEYEINNIINSNKIVKIYGRELINNIPILFEEDFGGNSLEKILKSRNFNIIEFLNIANKTTDALKDIHKCNMVHNDINPSNIIVDLEINTVKITGFALSSMFSKQNQCVVDNSFGGTLSYISPEQTGRMNCPTDYRSDLYSLGVSFYEIITGVLPFVASDKIGLIHSHLAIRPEPPNELNKLIPRVLSDIIMKLMKKNTEDRYQSAYGLKHDLERCFNSVKSDGSIEYFKLAQEDISERFKITDELYGRDNEIEVLLSVFDRASKGEKEIVVVKGHSGVGKSALINEINGLISKKHGRFIWGKFDQFKHGNAHSPLVKAFKALVEQVLTESKEEIQIWGNKLNKSLGKNGQIIIDIIPEVEKIIGKQPQIIELPTEETKNRFNLVFENSIKVFCEEKHPLVIFIDDMQWTDATTLKLIENFMGSSPIKYLVLIMAYRDNEVLENHPLLSTLNNISKQRLEINTIFLQPLTLIDTIEMMAKTFNCEIEDVATLAELSYEKTEGNPLFLKQFLFSLYRENLIIFDNLLRVWKWDLYEIQSSGIANNIVELITYRILGLSSNAQEVLKLASCIGIQFDIKTLSKVFKKSTMETYEILCEALQEDLILVNGDLFSFILGDEEVNLICDFLHDRIQQSVYSIIDEENKRELHLKIGRIMLAEMISSNKDEKILDVMNQLNKGIDLINNYEEKKNIANMELIAGMRAKKATAYQVAYDCFSSGIRLMEEKGWENEHALTLSLYVQGAELASLTGDYKTLEKYTEIALEHSETVSEKVTVLEVKILSYTAQNRKIEAIDTSLLVLKLLGIHFPKNPSLVHVLFQLIKTKIMFLGKGHNDFIELPEMTNATAILAINNMVKISTPTFMIYPNLFLLMIFKSLKLCWKYGLPSNSSVFFIAYSMLKCTLGEVKSGYEFGELALKLINKLDANESSIATFVIYANFIGFRKKPVRELLKILIDSHILGLEMGDLNYATAATHIYCYTSYYAGKELSVLANEMSYYTDVMNKYNSKEWLYPHLVFHQTVLNLLGTDDGISNLNGSVYNEFEKIPYHIEGKEIGTLWDIYLNKLMLCYIFGEYYEANENALLAKRYIEGANATFSIAIFYFYESLALLTKFNKLDFIKQKKLIIKVNLNQKKLKKMAHYAPMNFLNKYNLVEAEKSRVMNKNLKAMDYYDKAIELATENQYIQEEALANELAAKFYISTGKIKKARTYLEEANYGYSLWGAVAKTKQLQRDYSYLNITGTYQNHSMKVAITPSENRPVTSSMILDSATIIKATQAISGEIKLEELLKKLVFILLENAGAQKVCYLVKKDANYIIQAEGVINGKNLEMISMPLDERSSRVPEKIIYSVEHSKKSIILDTAFEDEKYMNDPYIIFKKCKSIMCMPVISKGEPIGILYLENNLISGAFNSERIEILKIVSSQLAISIENANLYNNLEELVEERTWELKKEISERKKVQKQLEQIATHDALTGLANRILFQINLKNLIRTSPIQEDSFYVIFIDLDGFKAINDTFGHDSGDIVLKVVAERLIKCVKTSDTVSRIGGDEFTIILKDIVLKDDVSLICNRIISEIAEPISIGENKGYVTASIGVSNYPNDSEDVDELIKKADDAMYVAKRTGKNKFIIL</sequence>
<dbReference type="GO" id="GO:0005524">
    <property type="term" value="F:ATP binding"/>
    <property type="evidence" value="ECO:0007669"/>
    <property type="project" value="InterPro"/>
</dbReference>
<reference evidence="4 5" key="1">
    <citation type="submission" date="2018-03" db="EMBL/GenBank/DDBJ databases">
        <title>Genome sequence of Clostridium vincentii DSM 10228.</title>
        <authorList>
            <person name="Poehlein A."/>
            <person name="Daniel R."/>
        </authorList>
    </citation>
    <scope>NUCLEOTIDE SEQUENCE [LARGE SCALE GENOMIC DNA]</scope>
    <source>
        <strain evidence="4 5">DSM 10228</strain>
    </source>
</reference>
<dbReference type="SMART" id="SM00267">
    <property type="entry name" value="GGDEF"/>
    <property type="match status" value="1"/>
</dbReference>
<dbReference type="InterPro" id="IPR029787">
    <property type="entry name" value="Nucleotide_cyclase"/>
</dbReference>
<protein>
    <submittedName>
        <fullName evidence="4">Putative diguanylate cyclase YegE</fullName>
        <ecNumber evidence="4">2.7.7.65</ecNumber>
    </submittedName>
</protein>
<organism evidence="4 5">
    <name type="scientific">Clostridium vincentii</name>
    <dbReference type="NCBI Taxonomy" id="52704"/>
    <lineage>
        <taxon>Bacteria</taxon>
        <taxon>Bacillati</taxon>
        <taxon>Bacillota</taxon>
        <taxon>Clostridia</taxon>
        <taxon>Eubacteriales</taxon>
        <taxon>Clostridiaceae</taxon>
        <taxon>Clostridium</taxon>
    </lineage>
</organism>
<feature type="domain" description="GGDEF" evidence="3">
    <location>
        <begin position="1542"/>
        <end position="1673"/>
    </location>
</feature>
<dbReference type="InterPro" id="IPR000719">
    <property type="entry name" value="Prot_kinase_dom"/>
</dbReference>
<comment type="subcellular location">
    <subcellularLocation>
        <location evidence="1">Membrane</location>
        <topology evidence="1">Single-pass membrane protein</topology>
    </subcellularLocation>
</comment>
<dbReference type="InterPro" id="IPR003018">
    <property type="entry name" value="GAF"/>
</dbReference>
<dbReference type="InterPro" id="IPR053159">
    <property type="entry name" value="Hybrid_Histidine_Kinase"/>
</dbReference>
<dbReference type="SMART" id="SM00065">
    <property type="entry name" value="GAF"/>
    <property type="match status" value="1"/>
</dbReference>
<dbReference type="SUPFAM" id="SSF55781">
    <property type="entry name" value="GAF domain-like"/>
    <property type="match status" value="1"/>
</dbReference>
<dbReference type="SMART" id="SM00220">
    <property type="entry name" value="S_TKc"/>
    <property type="match status" value="1"/>
</dbReference>
<dbReference type="GO" id="GO:0004672">
    <property type="term" value="F:protein kinase activity"/>
    <property type="evidence" value="ECO:0007669"/>
    <property type="project" value="InterPro"/>
</dbReference>
<feature type="domain" description="Protein kinase" evidence="2">
    <location>
        <begin position="7"/>
        <end position="266"/>
    </location>
</feature>
<dbReference type="Pfam" id="PF01590">
    <property type="entry name" value="GAF"/>
    <property type="match status" value="1"/>
</dbReference>
<dbReference type="Gene3D" id="3.30.70.270">
    <property type="match status" value="1"/>
</dbReference>
<dbReference type="SUPFAM" id="SSF56112">
    <property type="entry name" value="Protein kinase-like (PK-like)"/>
    <property type="match status" value="1"/>
</dbReference>
<dbReference type="CDD" id="cd14014">
    <property type="entry name" value="STKc_PknB_like"/>
    <property type="match status" value="1"/>
</dbReference>
<evidence type="ECO:0000313" key="4">
    <source>
        <dbReference type="EMBL" id="PRR82076.1"/>
    </source>
</evidence>
<keyword evidence="4" id="KW-0548">Nucleotidyltransferase</keyword>
<evidence type="ECO:0000313" key="5">
    <source>
        <dbReference type="Proteomes" id="UP000239471"/>
    </source>
</evidence>
<dbReference type="PANTHER" id="PTHR43642">
    <property type="entry name" value="HYBRID SIGNAL TRANSDUCTION HISTIDINE KINASE G"/>
    <property type="match status" value="1"/>
</dbReference>
<dbReference type="RefSeq" id="WP_106059980.1">
    <property type="nucleotide sequence ID" value="NZ_PVXQ01000020.1"/>
</dbReference>
<dbReference type="FunFam" id="3.30.70.270:FF:000001">
    <property type="entry name" value="Diguanylate cyclase domain protein"/>
    <property type="match status" value="1"/>
</dbReference>
<dbReference type="OrthoDB" id="9801841at2"/>
<dbReference type="NCBIfam" id="TIGR00254">
    <property type="entry name" value="GGDEF"/>
    <property type="match status" value="1"/>
</dbReference>
<dbReference type="InterPro" id="IPR043128">
    <property type="entry name" value="Rev_trsase/Diguanyl_cyclase"/>
</dbReference>
<keyword evidence="4" id="KW-0808">Transferase</keyword>
<dbReference type="SUPFAM" id="SSF55073">
    <property type="entry name" value="Nucleotide cyclase"/>
    <property type="match status" value="1"/>
</dbReference>
<dbReference type="InterPro" id="IPR011009">
    <property type="entry name" value="Kinase-like_dom_sf"/>
</dbReference>
<dbReference type="Pfam" id="PF00069">
    <property type="entry name" value="Pkinase"/>
    <property type="match status" value="1"/>
</dbReference>
<evidence type="ECO:0000256" key="1">
    <source>
        <dbReference type="ARBA" id="ARBA00004167"/>
    </source>
</evidence>
<dbReference type="Pfam" id="PF00990">
    <property type="entry name" value="GGDEF"/>
    <property type="match status" value="1"/>
</dbReference>
<dbReference type="Gene3D" id="3.40.50.300">
    <property type="entry name" value="P-loop containing nucleotide triphosphate hydrolases"/>
    <property type="match status" value="1"/>
</dbReference>
<evidence type="ECO:0000259" key="2">
    <source>
        <dbReference type="PROSITE" id="PS50011"/>
    </source>
</evidence>
<evidence type="ECO:0000259" key="3">
    <source>
        <dbReference type="PROSITE" id="PS50887"/>
    </source>
</evidence>
<dbReference type="InterPro" id="IPR027417">
    <property type="entry name" value="P-loop_NTPase"/>
</dbReference>
<accession>A0A2T0BDV8</accession>
<gene>
    <name evidence="4" type="primary">yegE_2</name>
    <name evidence="4" type="ORF">CLVI_20110</name>
</gene>
<dbReference type="PANTHER" id="PTHR43642:SF1">
    <property type="entry name" value="HYBRID SIGNAL TRANSDUCTION HISTIDINE KINASE G"/>
    <property type="match status" value="1"/>
</dbReference>
<dbReference type="CDD" id="cd01949">
    <property type="entry name" value="GGDEF"/>
    <property type="match status" value="1"/>
</dbReference>
<dbReference type="GO" id="GO:0052621">
    <property type="term" value="F:diguanylate cyclase activity"/>
    <property type="evidence" value="ECO:0007669"/>
    <property type="project" value="UniProtKB-EC"/>
</dbReference>